<dbReference type="EMBL" id="CP047591">
    <property type="protein sequence ID" value="QHI71775.1"/>
    <property type="molecule type" value="Genomic_DNA"/>
</dbReference>
<proteinExistence type="predicted"/>
<dbReference type="AlphaFoldDB" id="A0A6P1MLC1"/>
<organism evidence="1 2">
    <name type="scientific">Aminipila terrae</name>
    <dbReference type="NCBI Taxonomy" id="2697030"/>
    <lineage>
        <taxon>Bacteria</taxon>
        <taxon>Bacillati</taxon>
        <taxon>Bacillota</taxon>
        <taxon>Clostridia</taxon>
        <taxon>Peptostreptococcales</taxon>
        <taxon>Anaerovoracaceae</taxon>
        <taxon>Aminipila</taxon>
    </lineage>
</organism>
<protein>
    <submittedName>
        <fullName evidence="1">Uncharacterized protein</fullName>
    </submittedName>
</protein>
<sequence length="46" mass="5513">MQIDEIKVSESDSENLMMREKLLEIPEMSRNEESLQRQIKKFNVTD</sequence>
<name>A0A6P1MLC1_9FIRM</name>
<dbReference type="Proteomes" id="UP000463883">
    <property type="component" value="Chromosome"/>
</dbReference>
<gene>
    <name evidence="1" type="ORF">Ami3637_04675</name>
</gene>
<dbReference type="RefSeq" id="WP_162361549.1">
    <property type="nucleotide sequence ID" value="NZ_CP047591.1"/>
</dbReference>
<keyword evidence="2" id="KW-1185">Reference proteome</keyword>
<accession>A0A6P1MLC1</accession>
<evidence type="ECO:0000313" key="1">
    <source>
        <dbReference type="EMBL" id="QHI71775.1"/>
    </source>
</evidence>
<reference evidence="1 2" key="1">
    <citation type="submission" date="2020-01" db="EMBL/GenBank/DDBJ databases">
        <title>Genomic analysis of Aminipila sp. CBA3637.</title>
        <authorList>
            <person name="Kim Y.B."/>
            <person name="Roh S.W."/>
        </authorList>
    </citation>
    <scope>NUCLEOTIDE SEQUENCE [LARGE SCALE GENOMIC DNA]</scope>
    <source>
        <strain evidence="1 2">CBA3637</strain>
    </source>
</reference>
<evidence type="ECO:0000313" key="2">
    <source>
        <dbReference type="Proteomes" id="UP000463883"/>
    </source>
</evidence>
<dbReference type="KEGG" id="amic:Ami3637_04675"/>